<feature type="compositionally biased region" description="Basic and acidic residues" evidence="1">
    <location>
        <begin position="198"/>
        <end position="207"/>
    </location>
</feature>
<evidence type="ECO:0000313" key="3">
    <source>
        <dbReference type="Proteomes" id="UP000314294"/>
    </source>
</evidence>
<feature type="compositionally biased region" description="Pro residues" evidence="1">
    <location>
        <begin position="25"/>
        <end position="40"/>
    </location>
</feature>
<accession>A0A4Z2EYL4</accession>
<dbReference type="AlphaFoldDB" id="A0A4Z2EYL4"/>
<reference evidence="2 3" key="1">
    <citation type="submission" date="2019-03" db="EMBL/GenBank/DDBJ databases">
        <title>First draft genome of Liparis tanakae, snailfish: a comprehensive survey of snailfish specific genes.</title>
        <authorList>
            <person name="Kim W."/>
            <person name="Song I."/>
            <person name="Jeong J.-H."/>
            <person name="Kim D."/>
            <person name="Kim S."/>
            <person name="Ryu S."/>
            <person name="Song J.Y."/>
            <person name="Lee S.K."/>
        </authorList>
    </citation>
    <scope>NUCLEOTIDE SEQUENCE [LARGE SCALE GENOMIC DNA]</scope>
    <source>
        <tissue evidence="2">Muscle</tissue>
    </source>
</reference>
<feature type="compositionally biased region" description="Pro residues" evidence="1">
    <location>
        <begin position="49"/>
        <end position="63"/>
    </location>
</feature>
<comment type="caution">
    <text evidence="2">The sequence shown here is derived from an EMBL/GenBank/DDBJ whole genome shotgun (WGS) entry which is preliminary data.</text>
</comment>
<protein>
    <submittedName>
        <fullName evidence="2">Uncharacterized protein</fullName>
    </submittedName>
</protein>
<evidence type="ECO:0000313" key="2">
    <source>
        <dbReference type="EMBL" id="TNN33444.1"/>
    </source>
</evidence>
<feature type="region of interest" description="Disordered" evidence="1">
    <location>
        <begin position="160"/>
        <end position="207"/>
    </location>
</feature>
<dbReference type="EMBL" id="SRLO01002242">
    <property type="protein sequence ID" value="TNN33444.1"/>
    <property type="molecule type" value="Genomic_DNA"/>
</dbReference>
<feature type="compositionally biased region" description="Low complexity" evidence="1">
    <location>
        <begin position="163"/>
        <end position="179"/>
    </location>
</feature>
<keyword evidence="3" id="KW-1185">Reference proteome</keyword>
<dbReference type="Proteomes" id="UP000314294">
    <property type="component" value="Unassembled WGS sequence"/>
</dbReference>
<gene>
    <name evidence="2" type="ORF">EYF80_056388</name>
</gene>
<feature type="region of interest" description="Disordered" evidence="1">
    <location>
        <begin position="20"/>
        <end position="114"/>
    </location>
</feature>
<sequence>MKWMHVTCVRGLRSSTTLACSLEISPPPPPPPPPLPPPLHAAPSARWPAPAPLHPPLPPPLSPPSTSIWPTTPGTATTCPPRTRRLGALPVRVPLRGPPCPRARTSPRGASVLPAGAPWRGETFRFHSSLPYRAHTGGSSRVPVPVSLLPLWRNTTALISWVPPSSSPSSSSPSSPSSSGRSTDAAPRAGRPGACSPARERGYAPLQ</sequence>
<proteinExistence type="predicted"/>
<evidence type="ECO:0000256" key="1">
    <source>
        <dbReference type="SAM" id="MobiDB-lite"/>
    </source>
</evidence>
<organism evidence="2 3">
    <name type="scientific">Liparis tanakae</name>
    <name type="common">Tanaka's snailfish</name>
    <dbReference type="NCBI Taxonomy" id="230148"/>
    <lineage>
        <taxon>Eukaryota</taxon>
        <taxon>Metazoa</taxon>
        <taxon>Chordata</taxon>
        <taxon>Craniata</taxon>
        <taxon>Vertebrata</taxon>
        <taxon>Euteleostomi</taxon>
        <taxon>Actinopterygii</taxon>
        <taxon>Neopterygii</taxon>
        <taxon>Teleostei</taxon>
        <taxon>Neoteleostei</taxon>
        <taxon>Acanthomorphata</taxon>
        <taxon>Eupercaria</taxon>
        <taxon>Perciformes</taxon>
        <taxon>Cottioidei</taxon>
        <taxon>Cottales</taxon>
        <taxon>Liparidae</taxon>
        <taxon>Liparis</taxon>
    </lineage>
</organism>
<feature type="compositionally biased region" description="Low complexity" evidence="1">
    <location>
        <begin position="64"/>
        <end position="81"/>
    </location>
</feature>
<name>A0A4Z2EYL4_9TELE</name>